<dbReference type="PANTHER" id="PTHR43477">
    <property type="entry name" value="DIHYDROANTICAPSIN 7-DEHYDROGENASE"/>
    <property type="match status" value="1"/>
</dbReference>
<reference evidence="4" key="1">
    <citation type="journal article" date="2019" name="Int. J. Syst. Evol. Microbiol.">
        <title>The Global Catalogue of Microorganisms (GCM) 10K type strain sequencing project: providing services to taxonomists for standard genome sequencing and annotation.</title>
        <authorList>
            <consortium name="The Broad Institute Genomics Platform"/>
            <consortium name="The Broad Institute Genome Sequencing Center for Infectious Disease"/>
            <person name="Wu L."/>
            <person name="Ma J."/>
        </authorList>
    </citation>
    <scope>NUCLEOTIDE SEQUENCE [LARGE SCALE GENOMIC DNA]</scope>
    <source>
        <strain evidence="4">JCM 17986</strain>
    </source>
</reference>
<comment type="similarity">
    <text evidence="1">Belongs to the short-chain dehydrogenases/reductases (SDR) family.</text>
</comment>
<protein>
    <submittedName>
        <fullName evidence="3">SDR family oxidoreductase</fullName>
    </submittedName>
</protein>
<gene>
    <name evidence="3" type="ORF">GCM10023205_80730</name>
</gene>
<dbReference type="Pfam" id="PF13561">
    <property type="entry name" value="adh_short_C2"/>
    <property type="match status" value="1"/>
</dbReference>
<evidence type="ECO:0000313" key="4">
    <source>
        <dbReference type="Proteomes" id="UP001500466"/>
    </source>
</evidence>
<dbReference type="Gene3D" id="3.40.50.720">
    <property type="entry name" value="NAD(P)-binding Rossmann-like Domain"/>
    <property type="match status" value="1"/>
</dbReference>
<keyword evidence="4" id="KW-1185">Reference proteome</keyword>
<dbReference type="InterPro" id="IPR036291">
    <property type="entry name" value="NAD(P)-bd_dom_sf"/>
</dbReference>
<dbReference type="Proteomes" id="UP001500466">
    <property type="component" value="Unassembled WGS sequence"/>
</dbReference>
<sequence>MVIGRSAVAAAVAEALRGEGTEVVAVPETAALGAGDPGEAVDLVVFAPYTPGSVEARPVVDLSPAEWDRLAEEPVRDGLAAFQYAHPRLKAAGGRFVLAVPSVAIEGGSGLVPLATAAEALRALGKSAARRWARDGVSVHLLTPTVFALDPAAEALRGTDVDRSEAALGADSMSPEAVADVVLLLCSPRARHLTGSTFALDGGALMVP</sequence>
<comment type="caution">
    <text evidence="3">The sequence shown here is derived from an EMBL/GenBank/DDBJ whole genome shotgun (WGS) entry which is preliminary data.</text>
</comment>
<dbReference type="InterPro" id="IPR002347">
    <property type="entry name" value="SDR_fam"/>
</dbReference>
<dbReference type="PANTHER" id="PTHR43477:SF1">
    <property type="entry name" value="DIHYDROANTICAPSIN 7-DEHYDROGENASE"/>
    <property type="match status" value="1"/>
</dbReference>
<evidence type="ECO:0000256" key="1">
    <source>
        <dbReference type="ARBA" id="ARBA00006484"/>
    </source>
</evidence>
<dbReference type="SUPFAM" id="SSF51735">
    <property type="entry name" value="NAD(P)-binding Rossmann-fold domains"/>
    <property type="match status" value="1"/>
</dbReference>
<evidence type="ECO:0000313" key="3">
    <source>
        <dbReference type="EMBL" id="GAA4995452.1"/>
    </source>
</evidence>
<organism evidence="3 4">
    <name type="scientific">Yinghuangia aomiensis</name>
    <dbReference type="NCBI Taxonomy" id="676205"/>
    <lineage>
        <taxon>Bacteria</taxon>
        <taxon>Bacillati</taxon>
        <taxon>Actinomycetota</taxon>
        <taxon>Actinomycetes</taxon>
        <taxon>Kitasatosporales</taxon>
        <taxon>Streptomycetaceae</taxon>
        <taxon>Yinghuangia</taxon>
    </lineage>
</organism>
<dbReference type="EMBL" id="BAABHS010000056">
    <property type="protein sequence ID" value="GAA4995452.1"/>
    <property type="molecule type" value="Genomic_DNA"/>
</dbReference>
<name>A0ABP9IEU4_9ACTN</name>
<proteinExistence type="inferred from homology"/>
<evidence type="ECO:0000256" key="2">
    <source>
        <dbReference type="ARBA" id="ARBA00023002"/>
    </source>
</evidence>
<accession>A0ABP9IEU4</accession>
<dbReference type="InterPro" id="IPR051122">
    <property type="entry name" value="SDR_DHRS6-like"/>
</dbReference>
<keyword evidence="2" id="KW-0560">Oxidoreductase</keyword>